<reference evidence="2" key="1">
    <citation type="submission" date="2013-03" db="EMBL/GenBank/DDBJ databases">
        <authorList>
            <person name="Harkins D.M."/>
            <person name="Durkin A.S."/>
            <person name="Brinkac L.M."/>
            <person name="Haft D.H."/>
            <person name="Selengut J.D."/>
            <person name="Sanka R."/>
            <person name="DePew J."/>
            <person name="Purushe J."/>
            <person name="Hartskeerl R.A."/>
            <person name="Ahmed A."/>
            <person name="van der Linden H."/>
            <person name="Goris M.G.A."/>
            <person name="Vinetz J.M."/>
            <person name="Sutton G.G."/>
            <person name="Nierman W.C."/>
            <person name="Fouts D.E."/>
        </authorList>
    </citation>
    <scope>NUCLEOTIDE SEQUENCE [LARGE SCALE GENOMIC DNA]</scope>
    <source>
        <strain evidence="2">ICFT</strain>
    </source>
</reference>
<evidence type="ECO:0000256" key="1">
    <source>
        <dbReference type="SAM" id="MobiDB-lite"/>
    </source>
</evidence>
<gene>
    <name evidence="2" type="ORF">LEP1GSC060_0838</name>
</gene>
<feature type="region of interest" description="Disordered" evidence="1">
    <location>
        <begin position="1"/>
        <end position="34"/>
    </location>
</feature>
<dbReference type="EMBL" id="AOHC02000015">
    <property type="protein sequence ID" value="EMY78892.1"/>
    <property type="molecule type" value="Genomic_DNA"/>
</dbReference>
<sequence length="50" mass="5842">MEETERLIVHKSYRDPTSKKNKLERMPNDSTVDNRLGKSLKVRATVRSIL</sequence>
<dbReference type="Proteomes" id="UP000012313">
    <property type="component" value="Unassembled WGS sequence"/>
</dbReference>
<accession>N1WNS1</accession>
<keyword evidence="3" id="KW-1185">Reference proteome</keyword>
<organism evidence="2 3">
    <name type="scientific">Leptospira weilii serovar Ranarum str. ICFT</name>
    <dbReference type="NCBI Taxonomy" id="1218598"/>
    <lineage>
        <taxon>Bacteria</taxon>
        <taxon>Pseudomonadati</taxon>
        <taxon>Spirochaetota</taxon>
        <taxon>Spirochaetia</taxon>
        <taxon>Leptospirales</taxon>
        <taxon>Leptospiraceae</taxon>
        <taxon>Leptospira</taxon>
    </lineage>
</organism>
<comment type="caution">
    <text evidence="2">The sequence shown here is derived from an EMBL/GenBank/DDBJ whole genome shotgun (WGS) entry which is preliminary data.</text>
</comment>
<feature type="compositionally biased region" description="Basic and acidic residues" evidence="1">
    <location>
        <begin position="1"/>
        <end position="27"/>
    </location>
</feature>
<evidence type="ECO:0000313" key="3">
    <source>
        <dbReference type="Proteomes" id="UP000012313"/>
    </source>
</evidence>
<proteinExistence type="predicted"/>
<evidence type="ECO:0000313" key="2">
    <source>
        <dbReference type="EMBL" id="EMY78892.1"/>
    </source>
</evidence>
<protein>
    <submittedName>
        <fullName evidence="2">Uncharacterized protein</fullName>
    </submittedName>
</protein>
<dbReference type="AlphaFoldDB" id="N1WNS1"/>
<name>N1WNS1_9LEPT</name>